<feature type="compositionally biased region" description="Polar residues" evidence="1">
    <location>
        <begin position="78"/>
        <end position="89"/>
    </location>
</feature>
<evidence type="ECO:0000256" key="1">
    <source>
        <dbReference type="SAM" id="MobiDB-lite"/>
    </source>
</evidence>
<name>A0ABM1ABV8_APLCA</name>
<feature type="region of interest" description="Disordered" evidence="1">
    <location>
        <begin position="236"/>
        <end position="266"/>
    </location>
</feature>
<feature type="region of interest" description="Disordered" evidence="1">
    <location>
        <begin position="54"/>
        <end position="222"/>
    </location>
</feature>
<reference evidence="3" key="1">
    <citation type="submission" date="2025-08" db="UniProtKB">
        <authorList>
            <consortium name="RefSeq"/>
        </authorList>
    </citation>
    <scope>IDENTIFICATION</scope>
</reference>
<accession>A0ABM1ABV8</accession>
<evidence type="ECO:0000313" key="2">
    <source>
        <dbReference type="Proteomes" id="UP000694888"/>
    </source>
</evidence>
<feature type="compositionally biased region" description="Basic residues" evidence="1">
    <location>
        <begin position="242"/>
        <end position="251"/>
    </location>
</feature>
<sequence length="296" mass="31830">MSSASPLHPPAPPPDLQLQLIVDDDMLDEEHGAGSRRPSTASLSRFRSCPHLASVVNSSQDSPGSDMAPITDHEGNIIHTTPATQNTLQVDGLKPEPGGVRSAVATPTPPSTPGSSRRRDPMTSSFASRSQSQSNGVSPASTPKLSRRSRADTGGGAGSNHIPRTYSADSHGCKDDSDSADGAGFFALGGQPFKDDNVLKRFQDATSPRDTGSTSHLPFGDSLDLLDADRLSDTDDASSMHVTRRQARHHHQLEQHHHYQDTSDDSVDKCNRWLQSLKLNKSDKIKSRSHIQLPPI</sequence>
<feature type="compositionally biased region" description="Polar residues" evidence="1">
    <location>
        <begin position="135"/>
        <end position="144"/>
    </location>
</feature>
<feature type="compositionally biased region" description="Polar residues" evidence="1">
    <location>
        <begin position="204"/>
        <end position="216"/>
    </location>
</feature>
<dbReference type="Proteomes" id="UP000694888">
    <property type="component" value="Unplaced"/>
</dbReference>
<keyword evidence="2" id="KW-1185">Reference proteome</keyword>
<protein>
    <submittedName>
        <fullName evidence="3">Uncharacterized protein LOC106013452</fullName>
    </submittedName>
</protein>
<organism evidence="2 3">
    <name type="scientific">Aplysia californica</name>
    <name type="common">California sea hare</name>
    <dbReference type="NCBI Taxonomy" id="6500"/>
    <lineage>
        <taxon>Eukaryota</taxon>
        <taxon>Metazoa</taxon>
        <taxon>Spiralia</taxon>
        <taxon>Lophotrochozoa</taxon>
        <taxon>Mollusca</taxon>
        <taxon>Gastropoda</taxon>
        <taxon>Heterobranchia</taxon>
        <taxon>Euthyneura</taxon>
        <taxon>Tectipleura</taxon>
        <taxon>Aplysiida</taxon>
        <taxon>Aplysioidea</taxon>
        <taxon>Aplysiidae</taxon>
        <taxon>Aplysia</taxon>
    </lineage>
</organism>
<dbReference type="GeneID" id="106013452"/>
<feature type="compositionally biased region" description="Basic and acidic residues" evidence="1">
    <location>
        <begin position="193"/>
        <end position="203"/>
    </location>
</feature>
<gene>
    <name evidence="3" type="primary">LOC106013452</name>
</gene>
<evidence type="ECO:0000313" key="3">
    <source>
        <dbReference type="RefSeq" id="XP_012944737.1"/>
    </source>
</evidence>
<dbReference type="RefSeq" id="XP_012944737.1">
    <property type="nucleotide sequence ID" value="XM_013089283.2"/>
</dbReference>
<feature type="compositionally biased region" description="Basic and acidic residues" evidence="1">
    <location>
        <begin position="252"/>
        <end position="266"/>
    </location>
</feature>
<proteinExistence type="predicted"/>
<feature type="compositionally biased region" description="Low complexity" evidence="1">
    <location>
        <begin position="124"/>
        <end position="134"/>
    </location>
</feature>